<dbReference type="Proteomes" id="UP000326570">
    <property type="component" value="Unassembled WGS sequence"/>
</dbReference>
<name>A0A5N1IS06_9BACT</name>
<proteinExistence type="predicted"/>
<dbReference type="AlphaFoldDB" id="A0A5N1IS06"/>
<organism evidence="1 2">
    <name type="scientific">Adhaeribacter soli</name>
    <dbReference type="NCBI Taxonomy" id="2607655"/>
    <lineage>
        <taxon>Bacteria</taxon>
        <taxon>Pseudomonadati</taxon>
        <taxon>Bacteroidota</taxon>
        <taxon>Cytophagia</taxon>
        <taxon>Cytophagales</taxon>
        <taxon>Hymenobacteraceae</taxon>
        <taxon>Adhaeribacter</taxon>
    </lineage>
</organism>
<reference evidence="1 2" key="1">
    <citation type="submission" date="2019-09" db="EMBL/GenBank/DDBJ databases">
        <title>Genome sequence of Adhaeribacter sp. M2.</title>
        <authorList>
            <person name="Srinivasan S."/>
        </authorList>
    </citation>
    <scope>NUCLEOTIDE SEQUENCE [LARGE SCALE GENOMIC DNA]</scope>
    <source>
        <strain evidence="1 2">M2</strain>
    </source>
</reference>
<dbReference type="EMBL" id="VTWT01000008">
    <property type="protein sequence ID" value="KAA9331116.1"/>
    <property type="molecule type" value="Genomic_DNA"/>
</dbReference>
<dbReference type="RefSeq" id="WP_150904639.1">
    <property type="nucleotide sequence ID" value="NZ_VTWT01000008.1"/>
</dbReference>
<gene>
    <name evidence="1" type="ORF">F0P94_14540</name>
</gene>
<sequence>MLKLAEFKELTTVEKAAYVQMHGRYLHYRVKGWCKIDLYLIRTETESFYAELWYYYDLKTIGLVRVFEKAPPLEPYVENIHIRVEEK</sequence>
<accession>A0A5N1IS06</accession>
<evidence type="ECO:0000313" key="1">
    <source>
        <dbReference type="EMBL" id="KAA9331116.1"/>
    </source>
</evidence>
<keyword evidence="2" id="KW-1185">Reference proteome</keyword>
<evidence type="ECO:0000313" key="2">
    <source>
        <dbReference type="Proteomes" id="UP000326570"/>
    </source>
</evidence>
<comment type="caution">
    <text evidence="1">The sequence shown here is derived from an EMBL/GenBank/DDBJ whole genome shotgun (WGS) entry which is preliminary data.</text>
</comment>
<protein>
    <submittedName>
        <fullName evidence="1">Uncharacterized protein</fullName>
    </submittedName>
</protein>